<comment type="caution">
    <text evidence="1">The sequence shown here is derived from an EMBL/GenBank/DDBJ whole genome shotgun (WGS) entry which is preliminary data.</text>
</comment>
<dbReference type="Proteomes" id="UP000050360">
    <property type="component" value="Unassembled WGS sequence"/>
</dbReference>
<protein>
    <submittedName>
        <fullName evidence="1">NPCBM-associated, NEW3 domain of alpha-galactosidase</fullName>
    </submittedName>
</protein>
<dbReference type="Gene3D" id="2.60.40.10">
    <property type="entry name" value="Immunoglobulins"/>
    <property type="match status" value="1"/>
</dbReference>
<proteinExistence type="predicted"/>
<dbReference type="EMBL" id="LKCM01000336">
    <property type="protein sequence ID" value="KPQ41566.1"/>
    <property type="molecule type" value="Genomic_DNA"/>
</dbReference>
<dbReference type="PATRIC" id="fig|1719120.3.peg.4224"/>
<accession>A0A0P7ZAN4</accession>
<evidence type="ECO:0000313" key="1">
    <source>
        <dbReference type="EMBL" id="KPQ41566.1"/>
    </source>
</evidence>
<name>A0A0P7ZAN4_9EURY</name>
<evidence type="ECO:0000313" key="2">
    <source>
        <dbReference type="Proteomes" id="UP000050360"/>
    </source>
</evidence>
<sequence>MNKYTGILACMLVFAMFAGTVSSEQVTTVEQVAIAEKMPAGVMPAPDQAFNFTKIEISPRYTNFRLMPGENKETTITLRNKEKKAVSVKPNVVSAPYGGYNVDPQWITVTPESAEIPAGGSQKFTVKVTVPEDASIGNSGVQIAFTDETMPTPYPSPIPNYIHALQLSVDVWTKPKIQIMAPYINDMLEAGKGYDYEVKLKNIGTEAIKIDPKMSNDNMFYGGPGQAAPAFTDDAITITSPASVPAGGTETVKIHVQVPADAKGYYNGAIKLNIDDPSVQEWDGRVQLSFNVWTQPSEPFVKSFSMKEVKPLTIEISSGSNYGYPYGIATGKNKKEPSFETTLIGPGGQADLKVTKTVIKGMVNMGGQIPPWELDSKGIYQENGAQLLETYETAGLIGEWTLKVLPKNTESFEYSIKIGE</sequence>
<organism evidence="1 2">
    <name type="scientific">Candidatus Methanoperedens nitratireducens</name>
    <dbReference type="NCBI Taxonomy" id="1392998"/>
    <lineage>
        <taxon>Archaea</taxon>
        <taxon>Methanobacteriati</taxon>
        <taxon>Methanobacteriota</taxon>
        <taxon>Stenosarchaea group</taxon>
        <taxon>Methanomicrobia</taxon>
        <taxon>Methanosarcinales</taxon>
        <taxon>ANME-2 cluster</taxon>
        <taxon>Candidatus Methanoperedentaceae</taxon>
        <taxon>Candidatus Methanoperedens</taxon>
    </lineage>
</organism>
<dbReference type="InterPro" id="IPR013783">
    <property type="entry name" value="Ig-like_fold"/>
</dbReference>
<dbReference type="AlphaFoldDB" id="A0A0P7ZAN4"/>
<gene>
    <name evidence="1" type="ORF">MPEBLZ_03881</name>
</gene>
<reference evidence="1 2" key="1">
    <citation type="submission" date="2015-09" db="EMBL/GenBank/DDBJ databases">
        <title>A metagenomics-based metabolic model of nitrate-dependent anaerobic oxidation of methane by Methanoperedens-like archaea.</title>
        <authorList>
            <person name="Arshad A."/>
            <person name="Speth D.R."/>
            <person name="De Graaf R.M."/>
            <person name="Op Den Camp H.J."/>
            <person name="Jetten M.S."/>
            <person name="Welte C.U."/>
        </authorList>
    </citation>
    <scope>NUCLEOTIDE SEQUENCE [LARGE SCALE GENOMIC DNA]</scope>
</reference>